<name>A0A075GXD4_9EURY</name>
<dbReference type="Gene3D" id="3.30.1380.20">
    <property type="entry name" value="Trafficking protein particle complex subunit 3"/>
    <property type="match status" value="1"/>
</dbReference>
<dbReference type="SUPFAM" id="SSF111126">
    <property type="entry name" value="Ligand-binding domain in the NO signalling and Golgi transport"/>
    <property type="match status" value="1"/>
</dbReference>
<sequence>MEDFYDSDIGAQTADILVLPSSFLKTLWKELTEGLGEVEGQNAFFRCGETVGESLAANYSGDTGQIDALLNQAWAEAGLGLLFVLEANPEKVICKVESLLEVNVIGISHPCNFTAGCIAGVLKGIMQHPYSVEEDSVGEDTRVFTFNPV</sequence>
<accession>A0A075GXD4</accession>
<dbReference type="InterPro" id="IPR024096">
    <property type="entry name" value="NO_sig/Golgi_transp_ligand-bd"/>
</dbReference>
<reference evidence="1" key="1">
    <citation type="journal article" date="2014" name="Genome Biol. Evol.">
        <title>Pangenome evidence for extensive interdomain horizontal transfer affecting lineage core and shell genes in uncultured planktonic thaumarchaeota and euryarchaeota.</title>
        <authorList>
            <person name="Deschamps P."/>
            <person name="Zivanovic Y."/>
            <person name="Moreira D."/>
            <person name="Rodriguez-Valera F."/>
            <person name="Lopez-Garcia P."/>
        </authorList>
    </citation>
    <scope>NUCLEOTIDE SEQUENCE</scope>
</reference>
<dbReference type="AlphaFoldDB" id="A0A075GXD4"/>
<organism evidence="1">
    <name type="scientific">uncultured marine group II/III euryarchaeote KM3_205_C10</name>
    <dbReference type="NCBI Taxonomy" id="1456424"/>
    <lineage>
        <taxon>Archaea</taxon>
        <taxon>Methanobacteriati</taxon>
        <taxon>Methanobacteriota</taxon>
        <taxon>environmental samples</taxon>
    </lineage>
</organism>
<evidence type="ECO:0000313" key="1">
    <source>
        <dbReference type="EMBL" id="AIF07600.1"/>
    </source>
</evidence>
<protein>
    <recommendedName>
        <fullName evidence="2">V4R domain-containing protein</fullName>
    </recommendedName>
</protein>
<evidence type="ECO:0008006" key="2">
    <source>
        <dbReference type="Google" id="ProtNLM"/>
    </source>
</evidence>
<proteinExistence type="predicted"/>
<dbReference type="EMBL" id="KF900807">
    <property type="protein sequence ID" value="AIF07600.1"/>
    <property type="molecule type" value="Genomic_DNA"/>
</dbReference>